<evidence type="ECO:0000313" key="1">
    <source>
        <dbReference type="EMBL" id="KAL3271202.1"/>
    </source>
</evidence>
<dbReference type="EMBL" id="JABFTP020000042">
    <property type="protein sequence ID" value="KAL3271202.1"/>
    <property type="molecule type" value="Genomic_DNA"/>
</dbReference>
<comment type="caution">
    <text evidence="1">The sequence shown here is derived from an EMBL/GenBank/DDBJ whole genome shotgun (WGS) entry which is preliminary data.</text>
</comment>
<dbReference type="AlphaFoldDB" id="A0ABD2MXZ0"/>
<dbReference type="Proteomes" id="UP001516400">
    <property type="component" value="Unassembled WGS sequence"/>
</dbReference>
<keyword evidence="2" id="KW-1185">Reference proteome</keyword>
<reference evidence="1 2" key="1">
    <citation type="journal article" date="2021" name="BMC Biol.">
        <title>Horizontally acquired antibacterial genes associated with adaptive radiation of ladybird beetles.</title>
        <authorList>
            <person name="Li H.S."/>
            <person name="Tang X.F."/>
            <person name="Huang Y.H."/>
            <person name="Xu Z.Y."/>
            <person name="Chen M.L."/>
            <person name="Du X.Y."/>
            <person name="Qiu B.Y."/>
            <person name="Chen P.T."/>
            <person name="Zhang W."/>
            <person name="Slipinski A."/>
            <person name="Escalona H.E."/>
            <person name="Waterhouse R.M."/>
            <person name="Zwick A."/>
            <person name="Pang H."/>
        </authorList>
    </citation>
    <scope>NUCLEOTIDE SEQUENCE [LARGE SCALE GENOMIC DNA]</scope>
    <source>
        <strain evidence="1">SYSU2018</strain>
    </source>
</reference>
<evidence type="ECO:0008006" key="3">
    <source>
        <dbReference type="Google" id="ProtNLM"/>
    </source>
</evidence>
<name>A0ABD2MXZ0_9CUCU</name>
<evidence type="ECO:0000313" key="2">
    <source>
        <dbReference type="Proteomes" id="UP001516400"/>
    </source>
</evidence>
<accession>A0ABD2MXZ0</accession>
<protein>
    <recommendedName>
        <fullName evidence="3">Lipoprotein</fullName>
    </recommendedName>
</protein>
<sequence>MIMSGVTLAACTPDLTRVTRTSSNLIDYTLSNNIRDAQLTIVDYRLQILHINSPVESRNNTRSRCEINELARIAFRDNFHAMQATEWIIHDDLCNEIIRAFTTSQSKKFLKNRFRNSSPWFVEIYELLRERDFHYKRHKQFLASQHLMEAYRYAQLALKKAIVARKKQYFHDKIRRAADDSKKLWKSLNELSSKKESKQIKSLRIDNVRYQMPNG</sequence>
<gene>
    <name evidence="1" type="ORF">HHI36_021698</name>
</gene>
<proteinExistence type="predicted"/>
<organism evidence="1 2">
    <name type="scientific">Cryptolaemus montrouzieri</name>
    <dbReference type="NCBI Taxonomy" id="559131"/>
    <lineage>
        <taxon>Eukaryota</taxon>
        <taxon>Metazoa</taxon>
        <taxon>Ecdysozoa</taxon>
        <taxon>Arthropoda</taxon>
        <taxon>Hexapoda</taxon>
        <taxon>Insecta</taxon>
        <taxon>Pterygota</taxon>
        <taxon>Neoptera</taxon>
        <taxon>Endopterygota</taxon>
        <taxon>Coleoptera</taxon>
        <taxon>Polyphaga</taxon>
        <taxon>Cucujiformia</taxon>
        <taxon>Coccinelloidea</taxon>
        <taxon>Coccinellidae</taxon>
        <taxon>Scymninae</taxon>
        <taxon>Scymnini</taxon>
        <taxon>Cryptolaemus</taxon>
    </lineage>
</organism>